<comment type="caution">
    <text evidence="2">The sequence shown here is derived from an EMBL/GenBank/DDBJ whole genome shotgun (WGS) entry which is preliminary data.</text>
</comment>
<proteinExistence type="predicted"/>
<name>A0ABQ5RVW1_9CHLO</name>
<feature type="transmembrane region" description="Helical" evidence="1">
    <location>
        <begin position="68"/>
        <end position="91"/>
    </location>
</feature>
<evidence type="ECO:0000256" key="1">
    <source>
        <dbReference type="SAM" id="Phobius"/>
    </source>
</evidence>
<dbReference type="EMBL" id="BSDZ01000010">
    <property type="protein sequence ID" value="GLI61722.1"/>
    <property type="molecule type" value="Genomic_DNA"/>
</dbReference>
<evidence type="ECO:0000313" key="2">
    <source>
        <dbReference type="EMBL" id="GLI61722.1"/>
    </source>
</evidence>
<feature type="transmembrane region" description="Helical" evidence="1">
    <location>
        <begin position="13"/>
        <end position="36"/>
    </location>
</feature>
<protein>
    <submittedName>
        <fullName evidence="2">Uncharacterized protein</fullName>
    </submittedName>
</protein>
<accession>A0ABQ5RVW1</accession>
<keyword evidence="1" id="KW-0472">Membrane</keyword>
<dbReference type="Proteomes" id="UP001165090">
    <property type="component" value="Unassembled WGS sequence"/>
</dbReference>
<sequence>MGYDSFLHSLTEWWLGILRLATLLALSPLLLPALVLRYAGSGTASVMLTAALVPFMIVWVAAKTGYRFFRAMITTILSLPYEIIVAPYRFLRLLSKPHSMSGTEWSP</sequence>
<keyword evidence="3" id="KW-1185">Reference proteome</keyword>
<keyword evidence="1" id="KW-1133">Transmembrane helix</keyword>
<evidence type="ECO:0000313" key="3">
    <source>
        <dbReference type="Proteomes" id="UP001165090"/>
    </source>
</evidence>
<gene>
    <name evidence="2" type="ORF">VaNZ11_004138</name>
</gene>
<reference evidence="2 3" key="1">
    <citation type="journal article" date="2023" name="IScience">
        <title>Expanded male sex-determining region conserved during the evolution of homothallism in the green alga Volvox.</title>
        <authorList>
            <person name="Yamamoto K."/>
            <person name="Matsuzaki R."/>
            <person name="Mahakham W."/>
            <person name="Heman W."/>
            <person name="Sekimoto H."/>
            <person name="Kawachi M."/>
            <person name="Minakuchi Y."/>
            <person name="Toyoda A."/>
            <person name="Nozaki H."/>
        </authorList>
    </citation>
    <scope>NUCLEOTIDE SEQUENCE [LARGE SCALE GENOMIC DNA]</scope>
    <source>
        <strain evidence="2 3">NIES-4468</strain>
    </source>
</reference>
<feature type="transmembrane region" description="Helical" evidence="1">
    <location>
        <begin position="43"/>
        <end position="62"/>
    </location>
</feature>
<keyword evidence="1" id="KW-0812">Transmembrane</keyword>
<organism evidence="2 3">
    <name type="scientific">Volvox africanus</name>
    <dbReference type="NCBI Taxonomy" id="51714"/>
    <lineage>
        <taxon>Eukaryota</taxon>
        <taxon>Viridiplantae</taxon>
        <taxon>Chlorophyta</taxon>
        <taxon>core chlorophytes</taxon>
        <taxon>Chlorophyceae</taxon>
        <taxon>CS clade</taxon>
        <taxon>Chlamydomonadales</taxon>
        <taxon>Volvocaceae</taxon>
        <taxon>Volvox</taxon>
    </lineage>
</organism>